<dbReference type="SMART" id="SM00360">
    <property type="entry name" value="RRM"/>
    <property type="match status" value="1"/>
</dbReference>
<feature type="domain" description="RRM" evidence="4">
    <location>
        <begin position="40"/>
        <end position="118"/>
    </location>
</feature>
<dbReference type="PRINTS" id="PR01228">
    <property type="entry name" value="EGGSHELL"/>
</dbReference>
<evidence type="ECO:0000313" key="6">
    <source>
        <dbReference type="Proteomes" id="UP001630127"/>
    </source>
</evidence>
<dbReference type="Pfam" id="PF00076">
    <property type="entry name" value="RRM_1"/>
    <property type="match status" value="1"/>
</dbReference>
<evidence type="ECO:0000259" key="4">
    <source>
        <dbReference type="PROSITE" id="PS50102"/>
    </source>
</evidence>
<dbReference type="AlphaFoldDB" id="A0ABD3A7V9"/>
<evidence type="ECO:0000256" key="1">
    <source>
        <dbReference type="ARBA" id="ARBA00022884"/>
    </source>
</evidence>
<keyword evidence="6" id="KW-1185">Reference proteome</keyword>
<evidence type="ECO:0000256" key="3">
    <source>
        <dbReference type="SAM" id="MobiDB-lite"/>
    </source>
</evidence>
<dbReference type="SUPFAM" id="SSF54928">
    <property type="entry name" value="RNA-binding domain, RBD"/>
    <property type="match status" value="1"/>
</dbReference>
<keyword evidence="1 2" id="KW-0694">RNA-binding</keyword>
<evidence type="ECO:0000256" key="2">
    <source>
        <dbReference type="PROSITE-ProRule" id="PRU00176"/>
    </source>
</evidence>
<dbReference type="Gene3D" id="3.30.70.330">
    <property type="match status" value="1"/>
</dbReference>
<feature type="region of interest" description="Disordered" evidence="3">
    <location>
        <begin position="220"/>
        <end position="259"/>
    </location>
</feature>
<gene>
    <name evidence="5" type="ORF">ACH5RR_011246</name>
</gene>
<comment type="caution">
    <text evidence="5">The sequence shown here is derived from an EMBL/GenBank/DDBJ whole genome shotgun (WGS) entry which is preliminary data.</text>
</comment>
<dbReference type="InterPro" id="IPR012677">
    <property type="entry name" value="Nucleotide-bd_a/b_plait_sf"/>
</dbReference>
<proteinExistence type="predicted"/>
<dbReference type="InterPro" id="IPR052462">
    <property type="entry name" value="SLIRP/GR-RBP-like"/>
</dbReference>
<feature type="compositionally biased region" description="Acidic residues" evidence="3">
    <location>
        <begin position="234"/>
        <end position="247"/>
    </location>
</feature>
<protein>
    <recommendedName>
        <fullName evidence="4">RRM domain-containing protein</fullName>
    </recommendedName>
</protein>
<dbReference type="FunFam" id="3.30.70.330:FF:000631">
    <property type="entry name" value="Glycine-rich RNA-binding protein 3, mitochondrial"/>
    <property type="match status" value="1"/>
</dbReference>
<accession>A0ABD3A7V9</accession>
<evidence type="ECO:0000313" key="5">
    <source>
        <dbReference type="EMBL" id="KAL3526590.1"/>
    </source>
</evidence>
<dbReference type="GO" id="GO:0003723">
    <property type="term" value="F:RNA binding"/>
    <property type="evidence" value="ECO:0007669"/>
    <property type="project" value="UniProtKB-UniRule"/>
</dbReference>
<organism evidence="5 6">
    <name type="scientific">Cinchona calisaya</name>
    <dbReference type="NCBI Taxonomy" id="153742"/>
    <lineage>
        <taxon>Eukaryota</taxon>
        <taxon>Viridiplantae</taxon>
        <taxon>Streptophyta</taxon>
        <taxon>Embryophyta</taxon>
        <taxon>Tracheophyta</taxon>
        <taxon>Spermatophyta</taxon>
        <taxon>Magnoliopsida</taxon>
        <taxon>eudicotyledons</taxon>
        <taxon>Gunneridae</taxon>
        <taxon>Pentapetalae</taxon>
        <taxon>asterids</taxon>
        <taxon>lamiids</taxon>
        <taxon>Gentianales</taxon>
        <taxon>Rubiaceae</taxon>
        <taxon>Cinchonoideae</taxon>
        <taxon>Cinchoneae</taxon>
        <taxon>Cinchona</taxon>
    </lineage>
</organism>
<dbReference type="InterPro" id="IPR048289">
    <property type="entry name" value="RRM2_NsCP33-like"/>
</dbReference>
<sequence>MAFVSRIGNVLKQRISKHINVELSASNSSLYQTIRSMSSSKVFVGGLSYSTDEMSLNEAFSQHGEVVEARIIMDRVSGRSRGFGFVTYNSSEEASRAISALDGQDLHGRQISVNYANERTRAPRSDGGYGGGGGYNYGGGSGGYGGYQSGNYGGPGGGSGYGSGNYGSSNNYADQYSGNNYGGEVGGGNMGNFGAGGGNNYYSSDSTNQGGYDGNTLLHEKAQDQLNGNQGEADAADVDFGEEALDGNDERSDYVNTRG</sequence>
<dbReference type="InterPro" id="IPR035979">
    <property type="entry name" value="RBD_domain_sf"/>
</dbReference>
<dbReference type="PROSITE" id="PS50102">
    <property type="entry name" value="RRM"/>
    <property type="match status" value="1"/>
</dbReference>
<dbReference type="CDD" id="cd21608">
    <property type="entry name" value="RRM2_NsCP33_like"/>
    <property type="match status" value="1"/>
</dbReference>
<dbReference type="Proteomes" id="UP001630127">
    <property type="component" value="Unassembled WGS sequence"/>
</dbReference>
<reference evidence="5 6" key="1">
    <citation type="submission" date="2024-11" db="EMBL/GenBank/DDBJ databases">
        <title>A near-complete genome assembly of Cinchona calisaya.</title>
        <authorList>
            <person name="Lian D.C."/>
            <person name="Zhao X.W."/>
            <person name="Wei L."/>
        </authorList>
    </citation>
    <scope>NUCLEOTIDE SEQUENCE [LARGE SCALE GENOMIC DNA]</scope>
    <source>
        <tissue evidence="5">Nenye</tissue>
    </source>
</reference>
<dbReference type="InterPro" id="IPR000504">
    <property type="entry name" value="RRM_dom"/>
</dbReference>
<dbReference type="EMBL" id="JBJUIK010000005">
    <property type="protein sequence ID" value="KAL3526590.1"/>
    <property type="molecule type" value="Genomic_DNA"/>
</dbReference>
<name>A0ABD3A7V9_9GENT</name>
<dbReference type="PANTHER" id="PTHR48027">
    <property type="entry name" value="HETEROGENEOUS NUCLEAR RIBONUCLEOPROTEIN 87F-RELATED"/>
    <property type="match status" value="1"/>
</dbReference>